<comment type="caution">
    <text evidence="5">The sequence shown here is derived from an EMBL/GenBank/DDBJ whole genome shotgun (WGS) entry which is preliminary data.</text>
</comment>
<feature type="domain" description="PucR C-terminal helix-turn-helix" evidence="3">
    <location>
        <begin position="346"/>
        <end position="403"/>
    </location>
</feature>
<evidence type="ECO:0000313" key="6">
    <source>
        <dbReference type="Proteomes" id="UP001501736"/>
    </source>
</evidence>
<dbReference type="Gene3D" id="1.10.10.2840">
    <property type="entry name" value="PucR C-terminal helix-turn-helix domain"/>
    <property type="match status" value="1"/>
</dbReference>
<dbReference type="Pfam" id="PF13556">
    <property type="entry name" value="HTH_30"/>
    <property type="match status" value="1"/>
</dbReference>
<feature type="region of interest" description="Disordered" evidence="2">
    <location>
        <begin position="1"/>
        <end position="29"/>
    </location>
</feature>
<dbReference type="InterPro" id="IPR041522">
    <property type="entry name" value="CdaR_GGDEF"/>
</dbReference>
<evidence type="ECO:0000256" key="2">
    <source>
        <dbReference type="SAM" id="MobiDB-lite"/>
    </source>
</evidence>
<reference evidence="6" key="1">
    <citation type="journal article" date="2019" name="Int. J. Syst. Evol. Microbiol.">
        <title>The Global Catalogue of Microorganisms (GCM) 10K type strain sequencing project: providing services to taxonomists for standard genome sequencing and annotation.</title>
        <authorList>
            <consortium name="The Broad Institute Genomics Platform"/>
            <consortium name="The Broad Institute Genome Sequencing Center for Infectious Disease"/>
            <person name="Wu L."/>
            <person name="Ma J."/>
        </authorList>
    </citation>
    <scope>NUCLEOTIDE SEQUENCE [LARGE SCALE GENOMIC DNA]</scope>
    <source>
        <strain evidence="6">JCM 11483</strain>
    </source>
</reference>
<dbReference type="InterPro" id="IPR025736">
    <property type="entry name" value="PucR_C-HTH_dom"/>
</dbReference>
<evidence type="ECO:0000313" key="5">
    <source>
        <dbReference type="EMBL" id="GAA3283170.1"/>
    </source>
</evidence>
<name>A0ABP6RDD3_9MICC</name>
<dbReference type="InterPro" id="IPR042070">
    <property type="entry name" value="PucR_C-HTH_sf"/>
</dbReference>
<dbReference type="RefSeq" id="WP_344719144.1">
    <property type="nucleotide sequence ID" value="NZ_BAAAYG010000004.1"/>
</dbReference>
<feature type="domain" description="CdaR GGDEF-like" evidence="4">
    <location>
        <begin position="188"/>
        <end position="293"/>
    </location>
</feature>
<keyword evidence="6" id="KW-1185">Reference proteome</keyword>
<evidence type="ECO:0000259" key="3">
    <source>
        <dbReference type="Pfam" id="PF13556"/>
    </source>
</evidence>
<evidence type="ECO:0000256" key="1">
    <source>
        <dbReference type="ARBA" id="ARBA00006754"/>
    </source>
</evidence>
<feature type="compositionally biased region" description="Low complexity" evidence="2">
    <location>
        <begin position="1"/>
        <end position="19"/>
    </location>
</feature>
<dbReference type="PANTHER" id="PTHR33744">
    <property type="entry name" value="CARBOHYDRATE DIACID REGULATOR"/>
    <property type="match status" value="1"/>
</dbReference>
<proteinExistence type="inferred from homology"/>
<evidence type="ECO:0000259" key="4">
    <source>
        <dbReference type="Pfam" id="PF17853"/>
    </source>
</evidence>
<protein>
    <submittedName>
        <fullName evidence="5">Fatty acid biosynthesis transcriptional regulator FasR</fullName>
    </submittedName>
</protein>
<sequence length="407" mass="43715">MTASPPGSLPDPAASADPAPAGPPPTAPHVDEEILRLLQSQVGTLTTAVNRHLEEQLPWYRQLSTDERASLRLIAQRGIQGLVNWLEDPDHRSLTLVNELLGSAPSDLMRTVSLQRALQLVRSIVEAVELRLPAVVPAEAQQATLEAVLRYSRECAFAVADVYARAAESRGAWDSRLEALLVDSVLRGEPAEQIDSRAAAVGWRSADGVVVVVGDAPEQTDALFLSHLRRQCQRFAADAVVGVQGDRLVLFLGGVEGLEAGLERIMPRFGQGRVVYSRIDGPIGRAHECAEAAHSGYTAAAAWPQAPRPVAAEDLLPERALAGDDAARSVLREAVFAPLSTAGNGLMETVSAYIGGGHSLEAAARELFVHPNTVRYRLRRVSDVTGWDPMVPRDAYVLQTALAVGRL</sequence>
<organism evidence="5 6">
    <name type="scientific">Nesterenkonia halobia</name>
    <dbReference type="NCBI Taxonomy" id="37922"/>
    <lineage>
        <taxon>Bacteria</taxon>
        <taxon>Bacillati</taxon>
        <taxon>Actinomycetota</taxon>
        <taxon>Actinomycetes</taxon>
        <taxon>Micrococcales</taxon>
        <taxon>Micrococcaceae</taxon>
        <taxon>Nesterenkonia</taxon>
    </lineage>
</organism>
<dbReference type="Proteomes" id="UP001501736">
    <property type="component" value="Unassembled WGS sequence"/>
</dbReference>
<dbReference type="EMBL" id="BAAAYG010000004">
    <property type="protein sequence ID" value="GAA3283170.1"/>
    <property type="molecule type" value="Genomic_DNA"/>
</dbReference>
<comment type="similarity">
    <text evidence="1">Belongs to the CdaR family.</text>
</comment>
<accession>A0ABP6RDD3</accession>
<dbReference type="PANTHER" id="PTHR33744:SF7">
    <property type="entry name" value="PUCR FAMILY TRANSCRIPTIONAL REGULATOR"/>
    <property type="match status" value="1"/>
</dbReference>
<dbReference type="InterPro" id="IPR051448">
    <property type="entry name" value="CdaR-like_regulators"/>
</dbReference>
<gene>
    <name evidence="5" type="primary">fasR</name>
    <name evidence="5" type="ORF">GCM10020260_11470</name>
</gene>
<dbReference type="Pfam" id="PF17853">
    <property type="entry name" value="GGDEF_2"/>
    <property type="match status" value="1"/>
</dbReference>